<dbReference type="EMBL" id="LLWF02000180">
    <property type="protein sequence ID" value="ONH81156.1"/>
    <property type="molecule type" value="Genomic_DNA"/>
</dbReference>
<evidence type="ECO:0000313" key="1">
    <source>
        <dbReference type="EMBL" id="ONH81156.1"/>
    </source>
</evidence>
<dbReference type="Proteomes" id="UP000054844">
    <property type="component" value="Unassembled WGS sequence"/>
</dbReference>
<keyword evidence="2" id="KW-1185">Reference proteome</keyword>
<evidence type="ECO:0000313" key="2">
    <source>
        <dbReference type="Proteomes" id="UP000054844"/>
    </source>
</evidence>
<accession>A0A1S8CYL2</accession>
<protein>
    <submittedName>
        <fullName evidence="1">Uncharacterized protein</fullName>
    </submittedName>
</protein>
<dbReference type="OrthoDB" id="8450098at2"/>
<comment type="caution">
    <text evidence="1">The sequence shown here is derived from an EMBL/GenBank/DDBJ whole genome shotgun (WGS) entry which is preliminary data.</text>
</comment>
<dbReference type="RefSeq" id="WP_076970481.1">
    <property type="nucleotide sequence ID" value="NZ_JAVVDP010000024.1"/>
</dbReference>
<gene>
    <name evidence="1" type="ORF">APZ41_021405</name>
</gene>
<reference evidence="1" key="1">
    <citation type="submission" date="2016-12" db="EMBL/GenBank/DDBJ databases">
        <title>Draft genome sequence of Roseomonas mucosa strain AU37, isolated from a peripheral intravenous catheter.</title>
        <authorList>
            <person name="Choudhury M.A."/>
            <person name="Sidjabat H.E."/>
            <person name="Wailan A.M."/>
            <person name="Zhang L."/>
            <person name="Marsh N.M."/>
            <person name="Rickard C.M."/>
            <person name="Davies M."/>
            <person name="Mcmillan D.J."/>
        </authorList>
    </citation>
    <scope>NUCLEOTIDE SEQUENCE [LARGE SCALE GENOMIC DNA]</scope>
    <source>
        <strain evidence="1">AU37</strain>
    </source>
</reference>
<name>A0A1S8CYL2_9PROT</name>
<organism evidence="1 2">
    <name type="scientific">Roseomonas mucosa</name>
    <dbReference type="NCBI Taxonomy" id="207340"/>
    <lineage>
        <taxon>Bacteria</taxon>
        <taxon>Pseudomonadati</taxon>
        <taxon>Pseudomonadota</taxon>
        <taxon>Alphaproteobacteria</taxon>
        <taxon>Acetobacterales</taxon>
        <taxon>Roseomonadaceae</taxon>
        <taxon>Roseomonas</taxon>
    </lineage>
</organism>
<proteinExistence type="predicted"/>
<dbReference type="InterPro" id="IPR026349">
    <property type="entry name" value="CHP04255"/>
</dbReference>
<dbReference type="AlphaFoldDB" id="A0A1S8CYL2"/>
<dbReference type="NCBIfam" id="TIGR04255">
    <property type="entry name" value="sporadTIGR04255"/>
    <property type="match status" value="1"/>
</dbReference>
<sequence>MSFAPVNGEHAIEKVAFFVKLSQPISEPLLQSVQRQHKLWRADLPAVDRPQIIEMQIDANGTSQQRPHRGLEFSFRRPDNTSVWSAKIIGSDIIIECSRYTRWAKVWPRAEKYIRHFLEIISVPKPEPTVVLLSLITIDVFKSSELVGELNTLFRKGAYTPSFIFECGPAWHHHFGWFDELEGPRILNNVNCDAKLAPIEDGVEKNQQERIVTLQHLQEWQAQPVSIAALIGSSSQALREAMENMHNRNKILMHAMLSEEMAIRVGLSNSSKTKE</sequence>